<protein>
    <submittedName>
        <fullName evidence="2">Uncharacterized protein</fullName>
    </submittedName>
</protein>
<dbReference type="EMBL" id="JXSX01000001">
    <property type="protein sequence ID" value="KIR66351.1"/>
    <property type="molecule type" value="Genomic_DNA"/>
</dbReference>
<organism evidence="2 3">
    <name type="scientific">Micromonospora haikouensis</name>
    <dbReference type="NCBI Taxonomy" id="686309"/>
    <lineage>
        <taxon>Bacteria</taxon>
        <taxon>Bacillati</taxon>
        <taxon>Actinomycetota</taxon>
        <taxon>Actinomycetes</taxon>
        <taxon>Micromonosporales</taxon>
        <taxon>Micromonosporaceae</taxon>
        <taxon>Micromonospora</taxon>
    </lineage>
</organism>
<dbReference type="AlphaFoldDB" id="A0A0D0X5F4"/>
<gene>
    <name evidence="2" type="ORF">TK50_14575</name>
</gene>
<proteinExistence type="predicted"/>
<dbReference type="Proteomes" id="UP000032254">
    <property type="component" value="Unassembled WGS sequence"/>
</dbReference>
<evidence type="ECO:0000313" key="2">
    <source>
        <dbReference type="EMBL" id="KIR66351.1"/>
    </source>
</evidence>
<evidence type="ECO:0000313" key="3">
    <source>
        <dbReference type="Proteomes" id="UP000032254"/>
    </source>
</evidence>
<dbReference type="PATRIC" id="fig|47853.6.peg.3078"/>
<reference evidence="2 3" key="1">
    <citation type="submission" date="2015-01" db="EMBL/GenBank/DDBJ databases">
        <title>Sequencing and annotation of Micromonospora carbonacea strain JXNU-1 genome.</title>
        <authorList>
            <person name="Long Z."/>
            <person name="Huang Y."/>
            <person name="Jiang Y."/>
        </authorList>
    </citation>
    <scope>NUCLEOTIDE SEQUENCE [LARGE SCALE GENOMIC DNA]</scope>
    <source>
        <strain evidence="2 3">JXNU-1</strain>
    </source>
</reference>
<feature type="region of interest" description="Disordered" evidence="1">
    <location>
        <begin position="78"/>
        <end position="102"/>
    </location>
</feature>
<sequence length="102" mass="10760">MLRVLPEVFAEARLLSEEADRGTLPALGRLHPALGQRAVCAWAGGRAALSHLSALHVWGLHRQRAGAVLHLSAPDCTAAGHRTGAAETRSGPGRNDQSSPDR</sequence>
<evidence type="ECO:0000256" key="1">
    <source>
        <dbReference type="SAM" id="MobiDB-lite"/>
    </source>
</evidence>
<accession>A0A0D0X5F4</accession>
<comment type="caution">
    <text evidence="2">The sequence shown here is derived from an EMBL/GenBank/DDBJ whole genome shotgun (WGS) entry which is preliminary data.</text>
</comment>
<keyword evidence="3" id="KW-1185">Reference proteome</keyword>
<name>A0A0D0X5F4_9ACTN</name>